<dbReference type="STRING" id="1121393.SAMN02745216_02782"/>
<organism evidence="3 4">
    <name type="scientific">Desulfatibacillum alkenivorans DSM 16219</name>
    <dbReference type="NCBI Taxonomy" id="1121393"/>
    <lineage>
        <taxon>Bacteria</taxon>
        <taxon>Pseudomonadati</taxon>
        <taxon>Thermodesulfobacteriota</taxon>
        <taxon>Desulfobacteria</taxon>
        <taxon>Desulfobacterales</taxon>
        <taxon>Desulfatibacillaceae</taxon>
        <taxon>Desulfatibacillum</taxon>
    </lineage>
</organism>
<accession>A0A1M6PBK6</accession>
<dbReference type="EMBL" id="FQZU01000017">
    <property type="protein sequence ID" value="SHK05323.1"/>
    <property type="molecule type" value="Genomic_DNA"/>
</dbReference>
<dbReference type="RefSeq" id="WP_073476775.1">
    <property type="nucleotide sequence ID" value="NZ_FQZU01000017.1"/>
</dbReference>
<feature type="domain" description="Uncharacterized protein TP-0789" evidence="2">
    <location>
        <begin position="69"/>
        <end position="248"/>
    </location>
</feature>
<feature type="chain" id="PRO_5013359675" evidence="1">
    <location>
        <begin position="24"/>
        <end position="252"/>
    </location>
</feature>
<evidence type="ECO:0000313" key="3">
    <source>
        <dbReference type="EMBL" id="SHK05323.1"/>
    </source>
</evidence>
<protein>
    <submittedName>
        <fullName evidence="3">Outer membrane lipoprotein-sorting protein</fullName>
    </submittedName>
</protein>
<dbReference type="Pfam" id="PF17131">
    <property type="entry name" value="LolA_like"/>
    <property type="match status" value="1"/>
</dbReference>
<evidence type="ECO:0000313" key="4">
    <source>
        <dbReference type="Proteomes" id="UP000183994"/>
    </source>
</evidence>
<evidence type="ECO:0000259" key="2">
    <source>
        <dbReference type="Pfam" id="PF17131"/>
    </source>
</evidence>
<dbReference type="Gene3D" id="2.50.20.10">
    <property type="entry name" value="Lipoprotein localisation LolA/LolB/LppX"/>
    <property type="match status" value="1"/>
</dbReference>
<evidence type="ECO:0000256" key="1">
    <source>
        <dbReference type="SAM" id="SignalP"/>
    </source>
</evidence>
<gene>
    <name evidence="3" type="ORF">SAMN02745216_02782</name>
</gene>
<keyword evidence="1" id="KW-0732">Signal</keyword>
<dbReference type="InterPro" id="IPR052944">
    <property type="entry name" value="Sporulation_related"/>
</dbReference>
<dbReference type="PANTHER" id="PTHR37507">
    <property type="entry name" value="SPORULATION PROTEIN YDCC"/>
    <property type="match status" value="1"/>
</dbReference>
<dbReference type="CDD" id="cd16329">
    <property type="entry name" value="LolA_like"/>
    <property type="match status" value="1"/>
</dbReference>
<proteinExistence type="predicted"/>
<feature type="signal peptide" evidence="1">
    <location>
        <begin position="1"/>
        <end position="23"/>
    </location>
</feature>
<dbReference type="PANTHER" id="PTHR37507:SF2">
    <property type="entry name" value="SPORULATION PROTEIN YDCC"/>
    <property type="match status" value="1"/>
</dbReference>
<keyword evidence="4" id="KW-1185">Reference proteome</keyword>
<sequence>MKRQATGILVLLALALAPFPALADEDGAAIVNKAFEYMRGDTSKSVVEMTIQRPDFTRTMVIKGWTKGKSDALFFIESPPKDAGNGTLKKGRDMWTYNPKVNRTIKLPPSMMSQAWMGSDFSNDDLSKTDSLVEDFDHTVTAEKEVDGMKVYELTSIPHEGAAVVWGKLELTIREDGVLLREAFFDEDGLLVKEMTNSDVAELGGRLFPKVWTMKKAGETDRFTRLTYQELAFDVKLPPNLFSLSSLKTKRR</sequence>
<dbReference type="AlphaFoldDB" id="A0A1M6PBK6"/>
<name>A0A1M6PBK6_9BACT</name>
<dbReference type="OrthoDB" id="357718at2"/>
<dbReference type="InterPro" id="IPR033399">
    <property type="entry name" value="TP_0789-like"/>
</dbReference>
<keyword evidence="3" id="KW-0449">Lipoprotein</keyword>
<dbReference type="Proteomes" id="UP000183994">
    <property type="component" value="Unassembled WGS sequence"/>
</dbReference>
<reference evidence="4" key="1">
    <citation type="submission" date="2016-11" db="EMBL/GenBank/DDBJ databases">
        <authorList>
            <person name="Varghese N."/>
            <person name="Submissions S."/>
        </authorList>
    </citation>
    <scope>NUCLEOTIDE SEQUENCE [LARGE SCALE GENOMIC DNA]</scope>
    <source>
        <strain evidence="4">DSM 16219</strain>
    </source>
</reference>